<name>A0A0N4YIG0_NIPBR</name>
<reference evidence="2 3" key="2">
    <citation type="submission" date="2018-11" db="EMBL/GenBank/DDBJ databases">
        <authorList>
            <consortium name="Pathogen Informatics"/>
        </authorList>
    </citation>
    <scope>NUCLEOTIDE SEQUENCE [LARGE SCALE GENOMIC DNA]</scope>
</reference>
<organism evidence="4">
    <name type="scientific">Nippostrongylus brasiliensis</name>
    <name type="common">Rat hookworm</name>
    <dbReference type="NCBI Taxonomy" id="27835"/>
    <lineage>
        <taxon>Eukaryota</taxon>
        <taxon>Metazoa</taxon>
        <taxon>Ecdysozoa</taxon>
        <taxon>Nematoda</taxon>
        <taxon>Chromadorea</taxon>
        <taxon>Rhabditida</taxon>
        <taxon>Rhabditina</taxon>
        <taxon>Rhabditomorpha</taxon>
        <taxon>Strongyloidea</taxon>
        <taxon>Heligmosomidae</taxon>
        <taxon>Nippostrongylus</taxon>
    </lineage>
</organism>
<dbReference type="GO" id="GO:0007018">
    <property type="term" value="P:microtubule-based movement"/>
    <property type="evidence" value="ECO:0007669"/>
    <property type="project" value="TreeGrafter"/>
</dbReference>
<dbReference type="InterPro" id="IPR005334">
    <property type="entry name" value="Tctex-1-like"/>
</dbReference>
<evidence type="ECO:0000313" key="2">
    <source>
        <dbReference type="EMBL" id="VDL80296.1"/>
    </source>
</evidence>
<evidence type="ECO:0000313" key="4">
    <source>
        <dbReference type="WBParaSite" id="NBR_0001669801-mRNA-1"/>
    </source>
</evidence>
<dbReference type="EMBL" id="UYSL01022347">
    <property type="protein sequence ID" value="VDL80296.1"/>
    <property type="molecule type" value="Genomic_DNA"/>
</dbReference>
<dbReference type="PANTHER" id="PTHR21255">
    <property type="entry name" value="T-COMPLEX-ASSOCIATED-TESTIS-EXPRESSED 1/ DYNEIN LIGHT CHAIN"/>
    <property type="match status" value="1"/>
</dbReference>
<dbReference type="Proteomes" id="UP000271162">
    <property type="component" value="Unassembled WGS sequence"/>
</dbReference>
<proteinExistence type="inferred from homology"/>
<dbReference type="InterPro" id="IPR038586">
    <property type="entry name" value="Tctex-1-like_sf"/>
</dbReference>
<dbReference type="GO" id="GO:0005868">
    <property type="term" value="C:cytoplasmic dynein complex"/>
    <property type="evidence" value="ECO:0007669"/>
    <property type="project" value="TreeGrafter"/>
</dbReference>
<dbReference type="GO" id="GO:0005737">
    <property type="term" value="C:cytoplasm"/>
    <property type="evidence" value="ECO:0007669"/>
    <property type="project" value="TreeGrafter"/>
</dbReference>
<sequence>MSTAEVSRDFVLRPNHNEKFRPANGETLLRSVAEEMLGSKNYEDGDQLSSSIALMITDRLKALNLPHYKYVVQVMIGERHGQGLNITSQCVWDVDCDGLAKYFYTNDFLWCSMVVFAVFTY</sequence>
<comment type="similarity">
    <text evidence="1">Belongs to the dynein light chain Tctex-type family.</text>
</comment>
<dbReference type="STRING" id="27835.A0A0N4YIG0"/>
<dbReference type="GO" id="GO:0045505">
    <property type="term" value="F:dynein intermediate chain binding"/>
    <property type="evidence" value="ECO:0007669"/>
    <property type="project" value="TreeGrafter"/>
</dbReference>
<dbReference type="PANTHER" id="PTHR21255:SF7">
    <property type="entry name" value="DYNEIN LIGHT CHAIN TCTEX-TYPE PROTEIN 2B"/>
    <property type="match status" value="1"/>
</dbReference>
<keyword evidence="3" id="KW-1185">Reference proteome</keyword>
<dbReference type="OMA" id="WAKVISN"/>
<reference evidence="4" key="1">
    <citation type="submission" date="2017-02" db="UniProtKB">
        <authorList>
            <consortium name="WormBaseParasite"/>
        </authorList>
    </citation>
    <scope>IDENTIFICATION</scope>
</reference>
<evidence type="ECO:0000313" key="3">
    <source>
        <dbReference type="Proteomes" id="UP000271162"/>
    </source>
</evidence>
<dbReference type="WBParaSite" id="NBR_0001669801-mRNA-1">
    <property type="protein sequence ID" value="NBR_0001669801-mRNA-1"/>
    <property type="gene ID" value="NBR_0001669801"/>
</dbReference>
<protein>
    <submittedName>
        <fullName evidence="4">Tctex1 domain-containing protein 2</fullName>
    </submittedName>
</protein>
<dbReference type="CDD" id="cd21459">
    <property type="entry name" value="DLC-like_TCTEX1D2"/>
    <property type="match status" value="1"/>
</dbReference>
<dbReference type="AlphaFoldDB" id="A0A0N4YIG0"/>
<dbReference type="Pfam" id="PF03645">
    <property type="entry name" value="Tctex-1"/>
    <property type="match status" value="1"/>
</dbReference>
<accession>A0A0N4YIG0</accession>
<gene>
    <name evidence="2" type="ORF">NBR_LOCUS16701</name>
</gene>
<dbReference type="Gene3D" id="3.30.1140.40">
    <property type="entry name" value="Tctex-1"/>
    <property type="match status" value="1"/>
</dbReference>
<evidence type="ECO:0000256" key="1">
    <source>
        <dbReference type="ARBA" id="ARBA00005361"/>
    </source>
</evidence>